<dbReference type="InterPro" id="IPR031568">
    <property type="entry name" value="Pet117"/>
</dbReference>
<gene>
    <name evidence="6" type="ORF">M407DRAFT_247022</name>
    <name evidence="7" type="ORF">M407DRAFT_30381</name>
</gene>
<dbReference type="GO" id="GO:0005739">
    <property type="term" value="C:mitochondrion"/>
    <property type="evidence" value="ECO:0007669"/>
    <property type="project" value="UniProtKB-SubCell"/>
</dbReference>
<dbReference type="Proteomes" id="UP000054248">
    <property type="component" value="Unassembled WGS sequence"/>
</dbReference>
<evidence type="ECO:0000256" key="4">
    <source>
        <dbReference type="ARBA" id="ARBA00023128"/>
    </source>
</evidence>
<keyword evidence="8" id="KW-1185">Reference proteome</keyword>
<dbReference type="EMBL" id="KN823194">
    <property type="protein sequence ID" value="KIO19982.1"/>
    <property type="molecule type" value="Genomic_DNA"/>
</dbReference>
<evidence type="ECO:0000256" key="5">
    <source>
        <dbReference type="SAM" id="Coils"/>
    </source>
</evidence>
<evidence type="ECO:0000313" key="6">
    <source>
        <dbReference type="EMBL" id="KIO16292.1"/>
    </source>
</evidence>
<protein>
    <recommendedName>
        <fullName evidence="9">Cytochrome c oxidase assembly protein</fullName>
    </recommendedName>
</protein>
<dbReference type="OrthoDB" id="76305at2759"/>
<keyword evidence="4" id="KW-0496">Mitochondrion</keyword>
<dbReference type="Pfam" id="PF15786">
    <property type="entry name" value="PET117"/>
    <property type="match status" value="1"/>
</dbReference>
<dbReference type="PANTHER" id="PTHR28163">
    <property type="entry name" value="PROTEIN PET117 HOMOLOG, MITOCHONDRIAL"/>
    <property type="match status" value="1"/>
</dbReference>
<dbReference type="EMBL" id="KN823605">
    <property type="protein sequence ID" value="KIO16292.1"/>
    <property type="molecule type" value="Genomic_DNA"/>
</dbReference>
<evidence type="ECO:0000256" key="2">
    <source>
        <dbReference type="ARBA" id="ARBA00008197"/>
    </source>
</evidence>
<sequence>MSRASKITLGLATGFCVFTVWGVHYMQWAERESMYQGVLKDEARLAAKRKQQEREAEFQENLRKRAMYEAVQKVESSSPPALQ</sequence>
<reference evidence="8" key="2">
    <citation type="submission" date="2015-01" db="EMBL/GenBank/DDBJ databases">
        <title>Evolutionary Origins and Diversification of the Mycorrhizal Mutualists.</title>
        <authorList>
            <consortium name="DOE Joint Genome Institute"/>
            <consortium name="Mycorrhizal Genomics Consortium"/>
            <person name="Kohler A."/>
            <person name="Kuo A."/>
            <person name="Nagy L.G."/>
            <person name="Floudas D."/>
            <person name="Copeland A."/>
            <person name="Barry K.W."/>
            <person name="Cichocki N."/>
            <person name="Veneault-Fourrey C."/>
            <person name="LaButti K."/>
            <person name="Lindquist E.A."/>
            <person name="Lipzen A."/>
            <person name="Lundell T."/>
            <person name="Morin E."/>
            <person name="Murat C."/>
            <person name="Riley R."/>
            <person name="Ohm R."/>
            <person name="Sun H."/>
            <person name="Tunlid A."/>
            <person name="Henrissat B."/>
            <person name="Grigoriev I.V."/>
            <person name="Hibbett D.S."/>
            <person name="Martin F."/>
        </authorList>
    </citation>
    <scope>NUCLEOTIDE SEQUENCE [LARGE SCALE GENOMIC DNA]</scope>
    <source>
        <strain evidence="8">MUT 4182</strain>
    </source>
</reference>
<organism evidence="6 8">
    <name type="scientific">Tulasnella calospora MUT 4182</name>
    <dbReference type="NCBI Taxonomy" id="1051891"/>
    <lineage>
        <taxon>Eukaryota</taxon>
        <taxon>Fungi</taxon>
        <taxon>Dikarya</taxon>
        <taxon>Basidiomycota</taxon>
        <taxon>Agaricomycotina</taxon>
        <taxon>Agaricomycetes</taxon>
        <taxon>Cantharellales</taxon>
        <taxon>Tulasnellaceae</taxon>
        <taxon>Tulasnella</taxon>
    </lineage>
</organism>
<name>A0A0C3L3K1_9AGAM</name>
<keyword evidence="5" id="KW-0175">Coiled coil</keyword>
<evidence type="ECO:0000256" key="3">
    <source>
        <dbReference type="ARBA" id="ARBA00022946"/>
    </source>
</evidence>
<evidence type="ECO:0000313" key="8">
    <source>
        <dbReference type="Proteomes" id="UP000054248"/>
    </source>
</evidence>
<reference evidence="6" key="3">
    <citation type="submission" date="2015-02" db="EMBL/GenBank/DDBJ databases">
        <title>Evolutionary Origins and Diversification of the Mycorrhizal Mutualists.</title>
        <authorList>
            <consortium name="DOE Joint Genome Institute"/>
            <consortium name="Mycorrhizal Genomics Consortium"/>
            <person name="Kohler A."/>
            <person name="Kuo A."/>
            <person name="Nagy L.G."/>
            <person name="Floudas D."/>
            <person name="Copeland A."/>
            <person name="Barry K.W."/>
            <person name="Cichocki N."/>
            <person name="Veneault-Fourrey C."/>
            <person name="LaButti K."/>
            <person name="Lindquist E.A."/>
            <person name="Lipzen A."/>
            <person name="Lundell T."/>
            <person name="Morin E."/>
            <person name="Murat C."/>
            <person name="Riley R."/>
            <person name="Ohm R."/>
            <person name="Sun H."/>
            <person name="Tunlid A."/>
            <person name="Henrissat B."/>
            <person name="Grigoriev I.V."/>
            <person name="Hibbett D.S."/>
            <person name="Martin F."/>
        </authorList>
    </citation>
    <scope>NUCLEOTIDE SEQUENCE</scope>
    <source>
        <strain evidence="6">MUT 4182</strain>
    </source>
</reference>
<reference evidence="6 8" key="1">
    <citation type="submission" date="2014-04" db="EMBL/GenBank/DDBJ databases">
        <authorList>
            <consortium name="DOE Joint Genome Institute"/>
            <person name="Kuo A."/>
            <person name="Girlanda M."/>
            <person name="Perotto S."/>
            <person name="Kohler A."/>
            <person name="Nagy L.G."/>
            <person name="Floudas D."/>
            <person name="Copeland A."/>
            <person name="Barry K.W."/>
            <person name="Cichocki N."/>
            <person name="Veneault-Fourrey C."/>
            <person name="LaButti K."/>
            <person name="Lindquist E.A."/>
            <person name="Lipzen A."/>
            <person name="Lundell T."/>
            <person name="Morin E."/>
            <person name="Murat C."/>
            <person name="Sun H."/>
            <person name="Tunlid A."/>
            <person name="Henrissat B."/>
            <person name="Grigoriev I.V."/>
            <person name="Hibbett D.S."/>
            <person name="Martin F."/>
            <person name="Nordberg H.P."/>
            <person name="Cantor M.N."/>
            <person name="Hua S.X."/>
        </authorList>
    </citation>
    <scope>NUCLEOTIDE SEQUENCE [LARGE SCALE GENOMIC DNA]</scope>
    <source>
        <strain evidence="6 8">MUT 4182</strain>
    </source>
</reference>
<comment type="subcellular location">
    <subcellularLocation>
        <location evidence="1">Mitochondrion</location>
    </subcellularLocation>
</comment>
<dbReference type="GO" id="GO:0033617">
    <property type="term" value="P:mitochondrial respiratory chain complex IV assembly"/>
    <property type="evidence" value="ECO:0007669"/>
    <property type="project" value="TreeGrafter"/>
</dbReference>
<dbReference type="STRING" id="1051891.A0A0C3L3K1"/>
<comment type="similarity">
    <text evidence="2">Belongs to the PET117 family.</text>
</comment>
<evidence type="ECO:0008006" key="9">
    <source>
        <dbReference type="Google" id="ProtNLM"/>
    </source>
</evidence>
<accession>A0A0C3L3K1</accession>
<dbReference type="PANTHER" id="PTHR28163:SF1">
    <property type="entry name" value="PROTEIN PET117 HOMOLOG, MITOCHONDRIAL"/>
    <property type="match status" value="1"/>
</dbReference>
<feature type="coiled-coil region" evidence="5">
    <location>
        <begin position="42"/>
        <end position="69"/>
    </location>
</feature>
<evidence type="ECO:0000313" key="7">
    <source>
        <dbReference type="EMBL" id="KIO19982.1"/>
    </source>
</evidence>
<dbReference type="AlphaFoldDB" id="A0A0C3L3K1"/>
<keyword evidence="3" id="KW-0809">Transit peptide</keyword>
<evidence type="ECO:0000256" key="1">
    <source>
        <dbReference type="ARBA" id="ARBA00004173"/>
    </source>
</evidence>
<dbReference type="HOGENOM" id="CLU_161486_3_0_1"/>
<proteinExistence type="inferred from homology"/>